<evidence type="ECO:0000256" key="4">
    <source>
        <dbReference type="ARBA" id="ARBA00022723"/>
    </source>
</evidence>
<evidence type="ECO:0000313" key="10">
    <source>
        <dbReference type="Proteomes" id="UP000730161"/>
    </source>
</evidence>
<dbReference type="GO" id="GO:0051539">
    <property type="term" value="F:4 iron, 4 sulfur cluster binding"/>
    <property type="evidence" value="ECO:0007669"/>
    <property type="project" value="UniProtKB-KW"/>
</dbReference>
<evidence type="ECO:0000313" key="9">
    <source>
        <dbReference type="EMBL" id="MBR1368278.1"/>
    </source>
</evidence>
<evidence type="ECO:0000256" key="7">
    <source>
        <dbReference type="RuleBase" id="RU004464"/>
    </source>
</evidence>
<dbReference type="RefSeq" id="WP_211529890.1">
    <property type="nucleotide sequence ID" value="NZ_JWHL01000002.1"/>
</dbReference>
<name>A0A8J8B4P0_9EURY</name>
<dbReference type="InterPro" id="IPR006138">
    <property type="entry name" value="NADH_UQ_OxRdtase_20Kd_su"/>
</dbReference>
<dbReference type="Proteomes" id="UP000730161">
    <property type="component" value="Unassembled WGS sequence"/>
</dbReference>
<evidence type="ECO:0000256" key="1">
    <source>
        <dbReference type="ARBA" id="ARBA00001966"/>
    </source>
</evidence>
<dbReference type="Gene3D" id="3.40.50.12280">
    <property type="match status" value="1"/>
</dbReference>
<protein>
    <submittedName>
        <fullName evidence="9">Hydrogenase</fullName>
    </submittedName>
</protein>
<dbReference type="NCBIfam" id="NF005012">
    <property type="entry name" value="PRK06411.1"/>
    <property type="match status" value="1"/>
</dbReference>
<evidence type="ECO:0000256" key="2">
    <source>
        <dbReference type="ARBA" id="ARBA00009173"/>
    </source>
</evidence>
<dbReference type="GO" id="GO:0008137">
    <property type="term" value="F:NADH dehydrogenase (ubiquinone) activity"/>
    <property type="evidence" value="ECO:0007669"/>
    <property type="project" value="InterPro"/>
</dbReference>
<keyword evidence="5 7" id="KW-0408">Iron</keyword>
<dbReference type="InterPro" id="IPR052375">
    <property type="entry name" value="Complex_I_20kDa-like"/>
</dbReference>
<proteinExistence type="inferred from homology"/>
<sequence length="144" mass="15570">MTLSSSFKRSLFVFHFNAGSCNGCDIEIVAAITPRYDPERFGVRLVGSPKHADVLLVTGPVTGKMAPRLRRVYDQMADPKVVMCIGTCGQSGGVFYDSYNLEGPIDQIIPVDVYVPGCAPRPEAIIHGVVTAITKLERLEGGEV</sequence>
<keyword evidence="4 7" id="KW-0479">Metal-binding</keyword>
<keyword evidence="3 7" id="KW-0004">4Fe-4S</keyword>
<gene>
    <name evidence="9" type="ORF">RJ53_01705</name>
</gene>
<dbReference type="NCBIfam" id="TIGR01957">
    <property type="entry name" value="nuoB_fam"/>
    <property type="match status" value="1"/>
</dbReference>
<reference evidence="9" key="1">
    <citation type="submission" date="2014-12" db="EMBL/GenBank/DDBJ databases">
        <authorList>
            <person name="Huang H.-H."/>
            <person name="Chen S.-C."/>
            <person name="Lai M.-C."/>
        </authorList>
    </citation>
    <scope>NUCLEOTIDE SEQUENCE</scope>
    <source>
        <strain evidence="9">K1F9705b</strain>
    </source>
</reference>
<comment type="cofactor">
    <cofactor evidence="1">
        <name>[4Fe-4S] cluster</name>
        <dbReference type="ChEBI" id="CHEBI:49883"/>
    </cofactor>
</comment>
<dbReference type="GO" id="GO:0048038">
    <property type="term" value="F:quinone binding"/>
    <property type="evidence" value="ECO:0007669"/>
    <property type="project" value="InterPro"/>
</dbReference>
<keyword evidence="6 7" id="KW-0411">Iron-sulfur</keyword>
<evidence type="ECO:0000256" key="3">
    <source>
        <dbReference type="ARBA" id="ARBA00022485"/>
    </source>
</evidence>
<dbReference type="AlphaFoldDB" id="A0A8J8B4P0"/>
<evidence type="ECO:0000256" key="5">
    <source>
        <dbReference type="ARBA" id="ARBA00023004"/>
    </source>
</evidence>
<dbReference type="EMBL" id="JWHL01000002">
    <property type="protein sequence ID" value="MBR1368278.1"/>
    <property type="molecule type" value="Genomic_DNA"/>
</dbReference>
<accession>A0A8J8B4P0</accession>
<dbReference type="OrthoDB" id="5740at2157"/>
<dbReference type="InterPro" id="IPR006137">
    <property type="entry name" value="NADH_UbQ_OxRdtase-like_20kDa"/>
</dbReference>
<dbReference type="PANTHER" id="PTHR42989:SF1">
    <property type="entry name" value="FORMATE HYDROGENLYASE SUBUNIT 7-RELATED"/>
    <property type="match status" value="1"/>
</dbReference>
<evidence type="ECO:0000256" key="6">
    <source>
        <dbReference type="ARBA" id="ARBA00023014"/>
    </source>
</evidence>
<dbReference type="Pfam" id="PF01058">
    <property type="entry name" value="Oxidored_q6"/>
    <property type="match status" value="1"/>
</dbReference>
<dbReference type="GO" id="GO:0046872">
    <property type="term" value="F:metal ion binding"/>
    <property type="evidence" value="ECO:0007669"/>
    <property type="project" value="UniProtKB-KW"/>
</dbReference>
<comment type="similarity">
    <text evidence="2 7">Belongs to the complex I 20 kDa subunit family.</text>
</comment>
<keyword evidence="10" id="KW-1185">Reference proteome</keyword>
<evidence type="ECO:0000259" key="8">
    <source>
        <dbReference type="Pfam" id="PF01058"/>
    </source>
</evidence>
<organism evidence="9 10">
    <name type="scientific">Methanocalculus chunghsingensis</name>
    <dbReference type="NCBI Taxonomy" id="156457"/>
    <lineage>
        <taxon>Archaea</taxon>
        <taxon>Methanobacteriati</taxon>
        <taxon>Methanobacteriota</taxon>
        <taxon>Stenosarchaea group</taxon>
        <taxon>Methanomicrobia</taxon>
        <taxon>Methanomicrobiales</taxon>
        <taxon>Methanocalculaceae</taxon>
        <taxon>Methanocalculus</taxon>
    </lineage>
</organism>
<feature type="domain" description="NADH:ubiquinone oxidoreductase-like 20kDa subunit" evidence="8">
    <location>
        <begin position="21"/>
        <end position="131"/>
    </location>
</feature>
<comment type="caution">
    <text evidence="9">The sequence shown here is derived from an EMBL/GenBank/DDBJ whole genome shotgun (WGS) entry which is preliminary data.</text>
</comment>
<dbReference type="SUPFAM" id="SSF56770">
    <property type="entry name" value="HydA/Nqo6-like"/>
    <property type="match status" value="1"/>
</dbReference>
<keyword evidence="7" id="KW-0520">NAD</keyword>
<dbReference type="PANTHER" id="PTHR42989">
    <property type="entry name" value="HYDROGENASE-4 COMPONENT I"/>
    <property type="match status" value="1"/>
</dbReference>